<dbReference type="Gene3D" id="3.40.50.200">
    <property type="entry name" value="Peptidase S8/S53 domain"/>
    <property type="match status" value="1"/>
</dbReference>
<dbReference type="InterPro" id="IPR015500">
    <property type="entry name" value="Peptidase_S8_subtilisin-rel"/>
</dbReference>
<feature type="active site" description="Charge relay system" evidence="5 6">
    <location>
        <position position="406"/>
    </location>
</feature>
<evidence type="ECO:0000256" key="7">
    <source>
        <dbReference type="SAM" id="SignalP"/>
    </source>
</evidence>
<gene>
    <name evidence="9" type="ORF">SAMN05421504_104362</name>
</gene>
<dbReference type="InterPro" id="IPR000209">
    <property type="entry name" value="Peptidase_S8/S53_dom"/>
</dbReference>
<evidence type="ECO:0000313" key="9">
    <source>
        <dbReference type="EMBL" id="SDY05579.1"/>
    </source>
</evidence>
<evidence type="ECO:0000256" key="2">
    <source>
        <dbReference type="ARBA" id="ARBA00022670"/>
    </source>
</evidence>
<dbReference type="PRINTS" id="PR00723">
    <property type="entry name" value="SUBTILISIN"/>
</dbReference>
<keyword evidence="4 6" id="KW-0720">Serine protease</keyword>
<name>A0A1H3GTB4_9PSEU</name>
<sequence length="1049" mass="108632">MRRRVMTLSTIAVVIAAGLTLPAAGWADPPVRPPRDPDVITLITGDQVFVTARQDGGTDVEIKAAEGRENVEFAKVSDGGDVLALPMDAAPQVASGRLDKRLFNVTELVREGFAGGPLPVIVAHDGPMAAAVTRELPSIGASAMKADAGLWRGMAAAGVGKVWLDANARLIDDQSNAQIGAPAAWQAGFTGKGVTVADLDSGYDPAHPDLQGVVVGTKDFLGGTITDGMGHGTHTAGIIAGSGAASAGKYRGVAPDAKLLIGKVCDASGSCPNSAIIAGMEWAAAQGVTAVNLSLGGGATDGTDPMSLALNNLTASTGTLFVVAAGNAGAARTVASPGSADAALTVGSVTKQDGLSPFSSRGPRVGDLAIKPDVAAPGSAIIAARAAGTSMGTPVDANYTSANGTSMATPHVTGAAAILAQQHPDWKAAQLKSALMSAGKPLAGLSIYDQGAGRLDIATATTRQVTVSPASLSFGFVKWPGGPERAKTITYHNDGDTPLTFALALDFTAPTGLFTLSAKEITVPAHGTADVTVTLRPGASIPEGQYGGRLVATSGQTVLSTPVGTTIEGERFGLTLTATGRDGNAPQFITGSVVDTATGSSVATLITAQPTTELRLPKGKYDIQAVLSEPYTPAGAGPRSLIALPEVNLEADATVALDARKASLVTNTVDGVGVKADYVDFGFDAGKSGVGYVADGTAGIYATPTKRVTDRKYVFHYMPALVPLTGTEIYRPVHWDSTGVPESLTYRDRVRDFAVVHADYGSQAPGSVGQRGIHAFYPGSWGGITPLRTLTLPVKRTEYYTPGKDVSWSNTLYYQELRPVVRYESETALRTTFDRRSYDIRWNQAPIGPSTGPVDLGWGLQRKGDKVTAYIPLFSASGKDTYTSSLNAKLTATTTATRDGQVLGTSAYPGYAQFTAPGAGVYTLTTSATRDLPWSVLGTSASATWTVHDPGADGAVPLLAVRYSGPDARAGWLYPLRLEVQRPVGSTVKRLELEVSYDEGKTWCRAPIFGSTAVLLHPATPGFVSLRATATDQLGNSVTQTTIRSYQTR</sequence>
<keyword evidence="7" id="KW-0732">Signal</keyword>
<dbReference type="InterPro" id="IPR036852">
    <property type="entry name" value="Peptidase_S8/S53_dom_sf"/>
</dbReference>
<evidence type="ECO:0000256" key="6">
    <source>
        <dbReference type="PROSITE-ProRule" id="PRU01240"/>
    </source>
</evidence>
<dbReference type="RefSeq" id="WP_091291189.1">
    <property type="nucleotide sequence ID" value="NZ_FNON01000004.1"/>
</dbReference>
<feature type="domain" description="Peptidase S8/S53" evidence="8">
    <location>
        <begin position="191"/>
        <end position="439"/>
    </location>
</feature>
<accession>A0A1H3GTB4</accession>
<dbReference type="PROSITE" id="PS00138">
    <property type="entry name" value="SUBTILASE_SER"/>
    <property type="match status" value="1"/>
</dbReference>
<dbReference type="PROSITE" id="PS51892">
    <property type="entry name" value="SUBTILASE"/>
    <property type="match status" value="1"/>
</dbReference>
<evidence type="ECO:0000256" key="3">
    <source>
        <dbReference type="ARBA" id="ARBA00022801"/>
    </source>
</evidence>
<dbReference type="EMBL" id="FNON01000004">
    <property type="protein sequence ID" value="SDY05579.1"/>
    <property type="molecule type" value="Genomic_DNA"/>
</dbReference>
<feature type="active site" description="Charge relay system" evidence="5 6">
    <location>
        <position position="200"/>
    </location>
</feature>
<feature type="signal peptide" evidence="7">
    <location>
        <begin position="1"/>
        <end position="27"/>
    </location>
</feature>
<dbReference type="Proteomes" id="UP000199515">
    <property type="component" value="Unassembled WGS sequence"/>
</dbReference>
<protein>
    <submittedName>
        <fullName evidence="9">Serine protease, subtilisin family</fullName>
    </submittedName>
</protein>
<dbReference type="OrthoDB" id="9795680at2"/>
<evidence type="ECO:0000256" key="4">
    <source>
        <dbReference type="ARBA" id="ARBA00022825"/>
    </source>
</evidence>
<proteinExistence type="inferred from homology"/>
<dbReference type="Pfam" id="PF00082">
    <property type="entry name" value="Peptidase_S8"/>
    <property type="match status" value="1"/>
</dbReference>
<dbReference type="Gene3D" id="2.60.40.10">
    <property type="entry name" value="Immunoglobulins"/>
    <property type="match status" value="1"/>
</dbReference>
<keyword evidence="10" id="KW-1185">Reference proteome</keyword>
<keyword evidence="3 6" id="KW-0378">Hydrolase</keyword>
<dbReference type="PANTHER" id="PTHR43806:SF65">
    <property type="entry name" value="SERINE PROTEASE APRX"/>
    <property type="match status" value="1"/>
</dbReference>
<evidence type="ECO:0000256" key="5">
    <source>
        <dbReference type="PIRSR" id="PIRSR615500-1"/>
    </source>
</evidence>
<feature type="chain" id="PRO_5039419551" evidence="7">
    <location>
        <begin position="28"/>
        <end position="1049"/>
    </location>
</feature>
<evidence type="ECO:0000313" key="10">
    <source>
        <dbReference type="Proteomes" id="UP000199515"/>
    </source>
</evidence>
<dbReference type="SUPFAM" id="SSF52743">
    <property type="entry name" value="Subtilisin-like"/>
    <property type="match status" value="1"/>
</dbReference>
<dbReference type="AlphaFoldDB" id="A0A1H3GTB4"/>
<dbReference type="GO" id="GO:0004252">
    <property type="term" value="F:serine-type endopeptidase activity"/>
    <property type="evidence" value="ECO:0007669"/>
    <property type="project" value="UniProtKB-UniRule"/>
</dbReference>
<dbReference type="GO" id="GO:0006508">
    <property type="term" value="P:proteolysis"/>
    <property type="evidence" value="ECO:0007669"/>
    <property type="project" value="UniProtKB-KW"/>
</dbReference>
<feature type="active site" description="Charge relay system" evidence="5 6">
    <location>
        <position position="231"/>
    </location>
</feature>
<keyword evidence="2 6" id="KW-0645">Protease</keyword>
<evidence type="ECO:0000256" key="1">
    <source>
        <dbReference type="ARBA" id="ARBA00011073"/>
    </source>
</evidence>
<reference evidence="9 10" key="1">
    <citation type="submission" date="2016-10" db="EMBL/GenBank/DDBJ databases">
        <authorList>
            <person name="de Groot N.N."/>
        </authorList>
    </citation>
    <scope>NUCLEOTIDE SEQUENCE [LARGE SCALE GENOMIC DNA]</scope>
    <source>
        <strain evidence="9 10">CPCC 202699</strain>
    </source>
</reference>
<dbReference type="InterPro" id="IPR050131">
    <property type="entry name" value="Peptidase_S8_subtilisin-like"/>
</dbReference>
<dbReference type="InterPro" id="IPR023828">
    <property type="entry name" value="Peptidase_S8_Ser-AS"/>
</dbReference>
<dbReference type="PANTHER" id="PTHR43806">
    <property type="entry name" value="PEPTIDASE S8"/>
    <property type="match status" value="1"/>
</dbReference>
<organism evidence="9 10">
    <name type="scientific">Amycolatopsis xylanica</name>
    <dbReference type="NCBI Taxonomy" id="589385"/>
    <lineage>
        <taxon>Bacteria</taxon>
        <taxon>Bacillati</taxon>
        <taxon>Actinomycetota</taxon>
        <taxon>Actinomycetes</taxon>
        <taxon>Pseudonocardiales</taxon>
        <taxon>Pseudonocardiaceae</taxon>
        <taxon>Amycolatopsis</taxon>
    </lineage>
</organism>
<dbReference type="STRING" id="589385.SAMN05421504_104362"/>
<dbReference type="InterPro" id="IPR013783">
    <property type="entry name" value="Ig-like_fold"/>
</dbReference>
<dbReference type="GO" id="GO:0005975">
    <property type="term" value="P:carbohydrate metabolic process"/>
    <property type="evidence" value="ECO:0007669"/>
    <property type="project" value="UniProtKB-ARBA"/>
</dbReference>
<comment type="similarity">
    <text evidence="1 6">Belongs to the peptidase S8 family.</text>
</comment>
<evidence type="ECO:0000259" key="8">
    <source>
        <dbReference type="Pfam" id="PF00082"/>
    </source>
</evidence>